<dbReference type="Gene3D" id="3.30.420.40">
    <property type="match status" value="2"/>
</dbReference>
<evidence type="ECO:0000256" key="3">
    <source>
        <dbReference type="ARBA" id="ARBA00022629"/>
    </source>
</evidence>
<dbReference type="Proteomes" id="UP000515789">
    <property type="component" value="Chromosome"/>
</dbReference>
<protein>
    <submittedName>
        <fullName evidence="4">ROK family transcriptional regulator</fullName>
    </submittedName>
</protein>
<sequence length="374" mass="41519">MMGNITLTDIKKNNYSLIYNLLYEQEKLSKQEIANQLHLSLPTVTQNLVALEEAGLIKKGGQFESQVGRKAVAYTICLQAGIGIGVEILKKQIRILAVDLKGRICGCTEQKLLYRNDDAYYKEIAGFVSTFIRESGFMKKQVLGIGFAVQGLTTADGQEIIFGKTLGYTGLKITALSRYLESPCMFLHDAKCAAATELWNRRDLTDAIYLSIGKHLGGAVIIGGQTVMGKQNHGGAVEHMTLIPKGRQCYCGKSGCMETYCSVNALLLEEETLEEFFTGLRDGDKEKKRRFDEYLDHLSTAVNNLHMVMDCDVILGGHMAPYLTEEDLQVLHEKVREKSAFPDEQDFIFLSESAKDSVPVGAALGFVKEFLEEI</sequence>
<dbReference type="PANTHER" id="PTHR18964:SF149">
    <property type="entry name" value="BIFUNCTIONAL UDP-N-ACETYLGLUCOSAMINE 2-EPIMERASE_N-ACETYLMANNOSAMINE KINASE"/>
    <property type="match status" value="1"/>
</dbReference>
<dbReference type="InterPro" id="IPR011991">
    <property type="entry name" value="ArsR-like_HTH"/>
</dbReference>
<comment type="function">
    <text evidence="1">Transcriptional repressor of xylose-utilizing enzymes.</text>
</comment>
<dbReference type="EMBL" id="CP039126">
    <property type="protein sequence ID" value="QMW81496.1"/>
    <property type="molecule type" value="Genomic_DNA"/>
</dbReference>
<reference evidence="4 5" key="1">
    <citation type="submission" date="2019-04" db="EMBL/GenBank/DDBJ databases">
        <authorList>
            <person name="Schori C."/>
            <person name="Ahrens C."/>
        </authorList>
    </citation>
    <scope>NUCLEOTIDE SEQUENCE [LARGE SCALE GENOMIC DNA]</scope>
    <source>
        <strain evidence="4 5">DSM 2950</strain>
    </source>
</reference>
<keyword evidence="3" id="KW-0119">Carbohydrate metabolism</keyword>
<organism evidence="4 5">
    <name type="scientific">Blautia producta</name>
    <dbReference type="NCBI Taxonomy" id="33035"/>
    <lineage>
        <taxon>Bacteria</taxon>
        <taxon>Bacillati</taxon>
        <taxon>Bacillota</taxon>
        <taxon>Clostridia</taxon>
        <taxon>Lachnospirales</taxon>
        <taxon>Lachnospiraceae</taxon>
        <taxon>Blautia</taxon>
    </lineage>
</organism>
<dbReference type="PANTHER" id="PTHR18964">
    <property type="entry name" value="ROK (REPRESSOR, ORF, KINASE) FAMILY"/>
    <property type="match status" value="1"/>
</dbReference>
<dbReference type="InterPro" id="IPR036388">
    <property type="entry name" value="WH-like_DNA-bd_sf"/>
</dbReference>
<dbReference type="CDD" id="cd00090">
    <property type="entry name" value="HTH_ARSR"/>
    <property type="match status" value="1"/>
</dbReference>
<evidence type="ECO:0000313" key="4">
    <source>
        <dbReference type="EMBL" id="QMW81496.1"/>
    </source>
</evidence>
<dbReference type="SUPFAM" id="SSF46785">
    <property type="entry name" value="Winged helix' DNA-binding domain"/>
    <property type="match status" value="1"/>
</dbReference>
<dbReference type="Pfam" id="PF13412">
    <property type="entry name" value="HTH_24"/>
    <property type="match status" value="1"/>
</dbReference>
<dbReference type="GO" id="GO:0042732">
    <property type="term" value="P:D-xylose metabolic process"/>
    <property type="evidence" value="ECO:0007669"/>
    <property type="project" value="UniProtKB-KW"/>
</dbReference>
<comment type="similarity">
    <text evidence="2">Belongs to the ROK (NagC/XylR) family.</text>
</comment>
<dbReference type="InterPro" id="IPR043129">
    <property type="entry name" value="ATPase_NBD"/>
</dbReference>
<dbReference type="Pfam" id="PF00480">
    <property type="entry name" value="ROK"/>
    <property type="match status" value="1"/>
</dbReference>
<name>A0A7G5N3Q3_9FIRM</name>
<accession>A0A7G5N3Q3</accession>
<dbReference type="Gene3D" id="1.10.10.10">
    <property type="entry name" value="Winged helix-like DNA-binding domain superfamily/Winged helix DNA-binding domain"/>
    <property type="match status" value="1"/>
</dbReference>
<proteinExistence type="inferred from homology"/>
<dbReference type="SUPFAM" id="SSF53067">
    <property type="entry name" value="Actin-like ATPase domain"/>
    <property type="match status" value="2"/>
</dbReference>
<dbReference type="InterPro" id="IPR000600">
    <property type="entry name" value="ROK"/>
</dbReference>
<evidence type="ECO:0000256" key="1">
    <source>
        <dbReference type="ARBA" id="ARBA00002486"/>
    </source>
</evidence>
<gene>
    <name evidence="4" type="ORF">E5259_21115</name>
</gene>
<dbReference type="AlphaFoldDB" id="A0A7G5N3Q3"/>
<dbReference type="InterPro" id="IPR036390">
    <property type="entry name" value="WH_DNA-bd_sf"/>
</dbReference>
<keyword evidence="3" id="KW-0859">Xylose metabolism</keyword>
<evidence type="ECO:0000256" key="2">
    <source>
        <dbReference type="ARBA" id="ARBA00006479"/>
    </source>
</evidence>
<evidence type="ECO:0000313" key="5">
    <source>
        <dbReference type="Proteomes" id="UP000515789"/>
    </source>
</evidence>